<feature type="transmembrane region" description="Helical" evidence="7">
    <location>
        <begin position="154"/>
        <end position="175"/>
    </location>
</feature>
<evidence type="ECO:0000256" key="5">
    <source>
        <dbReference type="ARBA" id="ARBA00023136"/>
    </source>
</evidence>
<keyword evidence="4 7" id="KW-1133">Transmembrane helix</keyword>
<evidence type="ECO:0000256" key="7">
    <source>
        <dbReference type="HAMAP-Rule" id="MF_01844"/>
    </source>
</evidence>
<feature type="transmembrane region" description="Helical" evidence="7">
    <location>
        <begin position="127"/>
        <end position="145"/>
    </location>
</feature>
<evidence type="ECO:0000256" key="4">
    <source>
        <dbReference type="ARBA" id="ARBA00022989"/>
    </source>
</evidence>
<dbReference type="InterPro" id="IPR023171">
    <property type="entry name" value="Na/H_antiporter_dom_sf"/>
</dbReference>
<evidence type="ECO:0000256" key="6">
    <source>
        <dbReference type="ARBA" id="ARBA00023201"/>
    </source>
</evidence>
<dbReference type="HAMAP" id="MF_01844">
    <property type="entry name" value="NhaA"/>
    <property type="match status" value="1"/>
</dbReference>
<evidence type="ECO:0000256" key="1">
    <source>
        <dbReference type="ARBA" id="ARBA00004429"/>
    </source>
</evidence>
<gene>
    <name evidence="7 8" type="primary">nhaA</name>
    <name evidence="8" type="ORF">C3712_09740</name>
</gene>
<dbReference type="RefSeq" id="WP_095280709.1">
    <property type="nucleotide sequence ID" value="NZ_JAENMQ010000002.1"/>
</dbReference>
<reference evidence="8 9" key="1">
    <citation type="submission" date="2018-02" db="EMBL/GenBank/DDBJ databases">
        <title>Lelliotia aquatilis sp. nov., isolated from drinking water.</title>
        <authorList>
            <person name="Kaempfer P."/>
            <person name="Glaeser S."/>
            <person name="Exner M."/>
            <person name="Doijad S."/>
            <person name="Chakraborty T."/>
        </authorList>
    </citation>
    <scope>NUCLEOTIDE SEQUENCE [LARGE SCALE GENOMIC DNA]</scope>
    <source>
        <strain evidence="8 9">6331-17</strain>
    </source>
</reference>
<feature type="transmembrane region" description="Helical" evidence="7">
    <location>
        <begin position="207"/>
        <end position="237"/>
    </location>
</feature>
<keyword evidence="7" id="KW-0050">Antiport</keyword>
<keyword evidence="9" id="KW-1185">Reference proteome</keyword>
<feature type="transmembrane region" description="Helical" evidence="7">
    <location>
        <begin position="324"/>
        <end position="350"/>
    </location>
</feature>
<keyword evidence="2 7" id="KW-1003">Cell membrane</keyword>
<evidence type="ECO:0000313" key="8">
    <source>
        <dbReference type="EMBL" id="POZ23463.1"/>
    </source>
</evidence>
<feature type="transmembrane region" description="Helical" evidence="7">
    <location>
        <begin position="12"/>
        <end position="33"/>
    </location>
</feature>
<comment type="catalytic activity">
    <reaction evidence="7">
        <text>Na(+)(in) + 2 H(+)(out) = Na(+)(out) + 2 H(+)(in)</text>
        <dbReference type="Rhea" id="RHEA:29251"/>
        <dbReference type="ChEBI" id="CHEBI:15378"/>
        <dbReference type="ChEBI" id="CHEBI:29101"/>
    </reaction>
</comment>
<keyword evidence="7" id="KW-0915">Sodium</keyword>
<evidence type="ECO:0000256" key="2">
    <source>
        <dbReference type="ARBA" id="ARBA00022475"/>
    </source>
</evidence>
<evidence type="ECO:0000256" key="3">
    <source>
        <dbReference type="ARBA" id="ARBA00022692"/>
    </source>
</evidence>
<keyword evidence="6 7" id="KW-0739">Sodium transport</keyword>
<comment type="function">
    <text evidence="7">Na(+)/H(+) antiporter that extrudes sodium in exchange for external protons.</text>
</comment>
<feature type="transmembrane region" description="Helical" evidence="7">
    <location>
        <begin position="59"/>
        <end position="77"/>
    </location>
</feature>
<dbReference type="Gene3D" id="1.20.1530.10">
    <property type="entry name" value="Na+/H+ antiporter like domain"/>
    <property type="match status" value="1"/>
</dbReference>
<dbReference type="NCBIfam" id="NF007111">
    <property type="entry name" value="PRK09560.1"/>
    <property type="match status" value="1"/>
</dbReference>
<dbReference type="Pfam" id="PF06965">
    <property type="entry name" value="Na_H_antiport_1"/>
    <property type="match status" value="1"/>
</dbReference>
<feature type="transmembrane region" description="Helical" evidence="7">
    <location>
        <begin position="288"/>
        <end position="312"/>
    </location>
</feature>
<comment type="similarity">
    <text evidence="7">Belongs to the NhaA Na(+)/H(+) (TC 2.A.33) antiporter family.</text>
</comment>
<dbReference type="InterPro" id="IPR004670">
    <property type="entry name" value="NhaA"/>
</dbReference>
<comment type="subcellular location">
    <subcellularLocation>
        <location evidence="1">Cell inner membrane</location>
        <topology evidence="1">Multi-pass membrane protein</topology>
    </subcellularLocation>
    <subcellularLocation>
        <location evidence="7">Cell membrane</location>
        <topology evidence="7">Multi-pass membrane protein</topology>
    </subcellularLocation>
</comment>
<keyword evidence="3 7" id="KW-0812">Transmembrane</keyword>
<sequence>MKLLQRFFSNEASGGVILIIAAVAAMVLANLGATQGAYHAFLDTPVELRVGALEINKNMLLWINDALMAVFFLLVGLEVKRELVLGSLNSRQRAAFPVIAALGGMVVPALLYLAFNYHDPVARHGWAIPAATDIAFALGVLALLGSRVPVALKIFLMALAIIDDLGAIVIIALFYTSELSILSLSVAAGAIAVLALLNIFNVRRIGLYVLVGVVLWTAVLKSGVHATLAGVIIGFFVPLKEQDGNSPAKTLEHVLHPWVAFMILPLFAFANAGVSLQGVTLSGLTSMLPMGIIAGLFIGKPLGISLFCWLALKLKLASLPNGTTFRQIMAVGVLCGIGFTMSIFISTLAFDSLDPQLIVWAKLGILTGSLLAAFSGYTLLKVKLSGQVQPA</sequence>
<feature type="transmembrane region" description="Helical" evidence="7">
    <location>
        <begin position="98"/>
        <end position="115"/>
    </location>
</feature>
<dbReference type="PANTHER" id="PTHR30341:SF0">
    <property type="entry name" value="NA(+)_H(+) ANTIPORTER NHAA"/>
    <property type="match status" value="1"/>
</dbReference>
<feature type="transmembrane region" description="Helical" evidence="7">
    <location>
        <begin position="357"/>
        <end position="380"/>
    </location>
</feature>
<protein>
    <recommendedName>
        <fullName evidence="7">Na(+)/H(+) antiporter NhaA</fullName>
    </recommendedName>
    <alternativeName>
        <fullName evidence="7">Sodium/proton antiporter NhaA</fullName>
    </alternativeName>
</protein>
<organism evidence="8 9">
    <name type="scientific">Lelliottia aquatilis</name>
    <dbReference type="NCBI Taxonomy" id="2080838"/>
    <lineage>
        <taxon>Bacteria</taxon>
        <taxon>Pseudomonadati</taxon>
        <taxon>Pseudomonadota</taxon>
        <taxon>Gammaproteobacteria</taxon>
        <taxon>Enterobacterales</taxon>
        <taxon>Enterobacteriaceae</taxon>
        <taxon>Lelliottia</taxon>
    </lineage>
</organism>
<dbReference type="Proteomes" id="UP000237025">
    <property type="component" value="Unassembled WGS sequence"/>
</dbReference>
<proteinExistence type="inferred from homology"/>
<feature type="transmembrane region" description="Helical" evidence="7">
    <location>
        <begin position="257"/>
        <end position="276"/>
    </location>
</feature>
<keyword evidence="7" id="KW-0406">Ion transport</keyword>
<accession>A0ABX5A2D9</accession>
<dbReference type="EMBL" id="PQVW01000005">
    <property type="protein sequence ID" value="POZ23463.1"/>
    <property type="molecule type" value="Genomic_DNA"/>
</dbReference>
<dbReference type="NCBIfam" id="NF007112">
    <property type="entry name" value="PRK09561.1"/>
    <property type="match status" value="1"/>
</dbReference>
<keyword evidence="7" id="KW-0813">Transport</keyword>
<evidence type="ECO:0000313" key="9">
    <source>
        <dbReference type="Proteomes" id="UP000237025"/>
    </source>
</evidence>
<feature type="transmembrane region" description="Helical" evidence="7">
    <location>
        <begin position="181"/>
        <end position="200"/>
    </location>
</feature>
<dbReference type="PANTHER" id="PTHR30341">
    <property type="entry name" value="SODIUM ION/PROTON ANTIPORTER NHAA-RELATED"/>
    <property type="match status" value="1"/>
</dbReference>
<comment type="caution">
    <text evidence="8">The sequence shown here is derived from an EMBL/GenBank/DDBJ whole genome shotgun (WGS) entry which is preliminary data.</text>
</comment>
<keyword evidence="5 7" id="KW-0472">Membrane</keyword>
<dbReference type="NCBIfam" id="TIGR00773">
    <property type="entry name" value="NhaA"/>
    <property type="match status" value="1"/>
</dbReference>
<name>A0ABX5A2D9_9ENTR</name>